<gene>
    <name evidence="3" type="ORF">GCM10009808_09090</name>
</gene>
<feature type="transmembrane region" description="Helical" evidence="2">
    <location>
        <begin position="6"/>
        <end position="26"/>
    </location>
</feature>
<sequence length="90" mass="9368">MGVDVLIAIAAVLAATAIVLAFVPLIRRDTRRRWANGMGGGGMGAALDAVWRPSAQDAHAEWNAQSEMPAPAPSPGDKGLDEGVVVIHVR</sequence>
<evidence type="ECO:0000313" key="3">
    <source>
        <dbReference type="EMBL" id="GAA1694184.1"/>
    </source>
</evidence>
<organism evidence="3 4">
    <name type="scientific">Microbacterium sediminicola</name>
    <dbReference type="NCBI Taxonomy" id="415210"/>
    <lineage>
        <taxon>Bacteria</taxon>
        <taxon>Bacillati</taxon>
        <taxon>Actinomycetota</taxon>
        <taxon>Actinomycetes</taxon>
        <taxon>Micrococcales</taxon>
        <taxon>Microbacteriaceae</taxon>
        <taxon>Microbacterium</taxon>
    </lineage>
</organism>
<keyword evidence="2" id="KW-0472">Membrane</keyword>
<reference evidence="4" key="1">
    <citation type="journal article" date="2019" name="Int. J. Syst. Evol. Microbiol.">
        <title>The Global Catalogue of Microorganisms (GCM) 10K type strain sequencing project: providing services to taxonomists for standard genome sequencing and annotation.</title>
        <authorList>
            <consortium name="The Broad Institute Genomics Platform"/>
            <consortium name="The Broad Institute Genome Sequencing Center for Infectious Disease"/>
            <person name="Wu L."/>
            <person name="Ma J."/>
        </authorList>
    </citation>
    <scope>NUCLEOTIDE SEQUENCE [LARGE SCALE GENOMIC DNA]</scope>
    <source>
        <strain evidence="4">JCM 15577</strain>
    </source>
</reference>
<evidence type="ECO:0000313" key="4">
    <source>
        <dbReference type="Proteomes" id="UP001501690"/>
    </source>
</evidence>
<keyword evidence="4" id="KW-1185">Reference proteome</keyword>
<dbReference type="RefSeq" id="WP_344069881.1">
    <property type="nucleotide sequence ID" value="NZ_BAAAPL010000001.1"/>
</dbReference>
<feature type="region of interest" description="Disordered" evidence="1">
    <location>
        <begin position="56"/>
        <end position="83"/>
    </location>
</feature>
<keyword evidence="2" id="KW-0812">Transmembrane</keyword>
<evidence type="ECO:0000256" key="2">
    <source>
        <dbReference type="SAM" id="Phobius"/>
    </source>
</evidence>
<proteinExistence type="predicted"/>
<accession>A0ABP4TWN2</accession>
<evidence type="ECO:0000256" key="1">
    <source>
        <dbReference type="SAM" id="MobiDB-lite"/>
    </source>
</evidence>
<keyword evidence="2" id="KW-1133">Transmembrane helix</keyword>
<comment type="caution">
    <text evidence="3">The sequence shown here is derived from an EMBL/GenBank/DDBJ whole genome shotgun (WGS) entry which is preliminary data.</text>
</comment>
<protein>
    <submittedName>
        <fullName evidence="3">Uncharacterized protein</fullName>
    </submittedName>
</protein>
<dbReference type="EMBL" id="BAAAPL010000001">
    <property type="protein sequence ID" value="GAA1694184.1"/>
    <property type="molecule type" value="Genomic_DNA"/>
</dbReference>
<name>A0ABP4TWN2_9MICO</name>
<dbReference type="Proteomes" id="UP001501690">
    <property type="component" value="Unassembled WGS sequence"/>
</dbReference>